<proteinExistence type="predicted"/>
<gene>
    <name evidence="1" type="ORF">C1H46_032647</name>
</gene>
<protein>
    <submittedName>
        <fullName evidence="1">Uncharacterized protein</fullName>
    </submittedName>
</protein>
<dbReference type="EMBL" id="VIEB01000752">
    <property type="protein sequence ID" value="TQD81786.1"/>
    <property type="molecule type" value="Genomic_DNA"/>
</dbReference>
<reference evidence="1 2" key="1">
    <citation type="journal article" date="2019" name="G3 (Bethesda)">
        <title>Sequencing of a Wild Apple (Malus baccata) Genome Unravels the Differences Between Cultivated and Wild Apple Species Regarding Disease Resistance and Cold Tolerance.</title>
        <authorList>
            <person name="Chen X."/>
        </authorList>
    </citation>
    <scope>NUCLEOTIDE SEQUENCE [LARGE SCALE GENOMIC DNA]</scope>
    <source>
        <strain evidence="2">cv. Shandingzi</strain>
        <tissue evidence="1">Leaves</tissue>
    </source>
</reference>
<dbReference type="Proteomes" id="UP000315295">
    <property type="component" value="Unassembled WGS sequence"/>
</dbReference>
<evidence type="ECO:0000313" key="1">
    <source>
        <dbReference type="EMBL" id="TQD81786.1"/>
    </source>
</evidence>
<name>A0A540L5N6_MALBA</name>
<sequence length="121" mass="13881">MGSPHISTNLSYTQEPKGYIINRYVECYCGCQCDCSEFRINRRKRELGRDVYCGSSGAKATFDVMSEKYRGVEKNRPRTGECNIENLTSSLEFDDGVEYLLFVMVVSFSEKKDVVLHFGYL</sequence>
<dbReference type="AlphaFoldDB" id="A0A540L5N6"/>
<accession>A0A540L5N6</accession>
<evidence type="ECO:0000313" key="2">
    <source>
        <dbReference type="Proteomes" id="UP000315295"/>
    </source>
</evidence>
<comment type="caution">
    <text evidence="1">The sequence shown here is derived from an EMBL/GenBank/DDBJ whole genome shotgun (WGS) entry which is preliminary data.</text>
</comment>
<keyword evidence="2" id="KW-1185">Reference proteome</keyword>
<organism evidence="1 2">
    <name type="scientific">Malus baccata</name>
    <name type="common">Siberian crab apple</name>
    <name type="synonym">Pyrus baccata</name>
    <dbReference type="NCBI Taxonomy" id="106549"/>
    <lineage>
        <taxon>Eukaryota</taxon>
        <taxon>Viridiplantae</taxon>
        <taxon>Streptophyta</taxon>
        <taxon>Embryophyta</taxon>
        <taxon>Tracheophyta</taxon>
        <taxon>Spermatophyta</taxon>
        <taxon>Magnoliopsida</taxon>
        <taxon>eudicotyledons</taxon>
        <taxon>Gunneridae</taxon>
        <taxon>Pentapetalae</taxon>
        <taxon>rosids</taxon>
        <taxon>fabids</taxon>
        <taxon>Rosales</taxon>
        <taxon>Rosaceae</taxon>
        <taxon>Amygdaloideae</taxon>
        <taxon>Maleae</taxon>
        <taxon>Malus</taxon>
    </lineage>
</organism>